<reference evidence="1" key="2">
    <citation type="submission" date="2021-08" db="EMBL/GenBank/DDBJ databases">
        <authorList>
            <person name="Dalcin Martins P."/>
        </authorList>
    </citation>
    <scope>NUCLEOTIDE SEQUENCE</scope>
    <source>
        <strain evidence="1">MAG_39</strain>
    </source>
</reference>
<dbReference type="Proteomes" id="UP000705867">
    <property type="component" value="Unassembled WGS sequence"/>
</dbReference>
<proteinExistence type="predicted"/>
<dbReference type="SUPFAM" id="SSF53448">
    <property type="entry name" value="Nucleotide-diphospho-sugar transferases"/>
    <property type="match status" value="1"/>
</dbReference>
<evidence type="ECO:0000313" key="1">
    <source>
        <dbReference type="EMBL" id="MBZ0155295.1"/>
    </source>
</evidence>
<dbReference type="Pfam" id="PF09837">
    <property type="entry name" value="DUF2064"/>
    <property type="match status" value="1"/>
</dbReference>
<name>A0A953M0K1_9BACT</name>
<evidence type="ECO:0000313" key="2">
    <source>
        <dbReference type="Proteomes" id="UP000705867"/>
    </source>
</evidence>
<gene>
    <name evidence="1" type="ORF">K8I29_03660</name>
</gene>
<dbReference type="NCBIfam" id="TIGR04282">
    <property type="entry name" value="glyco_like_cofC"/>
    <property type="match status" value="1"/>
</dbReference>
<organism evidence="1 2">
    <name type="scientific">Candidatus Nitrobium versatile</name>
    <dbReference type="NCBI Taxonomy" id="2884831"/>
    <lineage>
        <taxon>Bacteria</taxon>
        <taxon>Pseudomonadati</taxon>
        <taxon>Nitrospirota</taxon>
        <taxon>Nitrospiria</taxon>
        <taxon>Nitrospirales</taxon>
        <taxon>Nitrospiraceae</taxon>
        <taxon>Candidatus Nitrobium</taxon>
    </lineage>
</organism>
<accession>A0A953M0K1</accession>
<dbReference type="InterPro" id="IPR029044">
    <property type="entry name" value="Nucleotide-diphossugar_trans"/>
</dbReference>
<dbReference type="PANTHER" id="PTHR36529:SF1">
    <property type="entry name" value="GLYCOSYLTRANSFERASE"/>
    <property type="match status" value="1"/>
</dbReference>
<dbReference type="Gene3D" id="3.90.550.10">
    <property type="entry name" value="Spore Coat Polysaccharide Biosynthesis Protein SpsA, Chain A"/>
    <property type="match status" value="1"/>
</dbReference>
<comment type="caution">
    <text evidence="1">The sequence shown here is derived from an EMBL/GenBank/DDBJ whole genome shotgun (WGS) entry which is preliminary data.</text>
</comment>
<dbReference type="InterPro" id="IPR018641">
    <property type="entry name" value="Trfase_1_rSAM/seldom-assoc"/>
</dbReference>
<dbReference type="PANTHER" id="PTHR36529">
    <property type="entry name" value="SLL1095 PROTEIN"/>
    <property type="match status" value="1"/>
</dbReference>
<dbReference type="AlphaFoldDB" id="A0A953M0K1"/>
<sequence>MRKPSALGIFFRIPEKGRVKKRLAAEIGEEAALRAYESMLAATIQKVGRLEDIDRIGFYAGRSARACTWAGIPFERQRGDDLGERMHNAFTLLFARGYRKSVLIGSDSPDLPLSFIIDAFGRLDSSDVVLGPSEDGGYYLIGIREPIPLDALFKGIPWGSRGVLTRTIALLRDAGKGFSLLPEWYDIDDSVGLKRWERSLSAQK</sequence>
<protein>
    <submittedName>
        <fullName evidence="1">TIGR04282 family arsenosugar biosynthesis glycosyltransferase</fullName>
    </submittedName>
</protein>
<dbReference type="EMBL" id="JAIOIV010000028">
    <property type="protein sequence ID" value="MBZ0155295.1"/>
    <property type="molecule type" value="Genomic_DNA"/>
</dbReference>
<reference evidence="1" key="1">
    <citation type="journal article" date="2021" name="bioRxiv">
        <title>Unraveling nitrogen, sulfur and carbon metabolic pathways and microbial community transcriptional responses to substrate deprivation and toxicity stresses in a bioreactor mimicking anoxic brackish coastal sediment conditions.</title>
        <authorList>
            <person name="Martins P.D."/>
            <person name="Echeveste M.J."/>
            <person name="Arshad A."/>
            <person name="Kurth J."/>
            <person name="Ouboter H."/>
            <person name="Jetten M.S.M."/>
            <person name="Welte C.U."/>
        </authorList>
    </citation>
    <scope>NUCLEOTIDE SEQUENCE</scope>
    <source>
        <strain evidence="1">MAG_39</strain>
    </source>
</reference>